<evidence type="ECO:0000313" key="17">
    <source>
        <dbReference type="EMBL" id="TCS75580.1"/>
    </source>
</evidence>
<feature type="domain" description="J" evidence="15">
    <location>
        <begin position="7"/>
        <end position="72"/>
    </location>
</feature>
<keyword evidence="1 12" id="KW-0963">Cytoplasm</keyword>
<dbReference type="OrthoDB" id="9779889at2"/>
<evidence type="ECO:0000256" key="12">
    <source>
        <dbReference type="HAMAP-Rule" id="MF_01152"/>
    </source>
</evidence>
<feature type="binding site" evidence="12">
    <location>
        <position position="158"/>
    </location>
    <ligand>
        <name>Zn(2+)</name>
        <dbReference type="ChEBI" id="CHEBI:29105"/>
        <label>1</label>
    </ligand>
</feature>
<organism evidence="17 18">
    <name type="scientific">Muricomes intestini</name>
    <dbReference type="NCBI Taxonomy" id="1796634"/>
    <lineage>
        <taxon>Bacteria</taxon>
        <taxon>Bacillati</taxon>
        <taxon>Bacillota</taxon>
        <taxon>Clostridia</taxon>
        <taxon>Lachnospirales</taxon>
        <taxon>Lachnospiraceae</taxon>
        <taxon>Muricomes</taxon>
    </lineage>
</organism>
<evidence type="ECO:0000256" key="11">
    <source>
        <dbReference type="ARBA" id="ARBA00067609"/>
    </source>
</evidence>
<dbReference type="InterPro" id="IPR008971">
    <property type="entry name" value="HSP40/DnaJ_pept-bd"/>
</dbReference>
<evidence type="ECO:0000256" key="10">
    <source>
        <dbReference type="ARBA" id="ARBA00061004"/>
    </source>
</evidence>
<feature type="binding site" evidence="12">
    <location>
        <position position="172"/>
    </location>
    <ligand>
        <name>Zn(2+)</name>
        <dbReference type="ChEBI" id="CHEBI:29105"/>
        <label>2</label>
    </ligand>
</feature>
<evidence type="ECO:0000256" key="14">
    <source>
        <dbReference type="SAM" id="MobiDB-lite"/>
    </source>
</evidence>
<feature type="repeat" description="CXXCXGXG motif" evidence="12">
    <location>
        <begin position="155"/>
        <end position="162"/>
    </location>
</feature>
<comment type="caution">
    <text evidence="17">The sequence shown here is derived from an EMBL/GenBank/DDBJ whole genome shotgun (WGS) entry which is preliminary data.</text>
</comment>
<feature type="repeat" description="CXXCXGXG motif" evidence="12">
    <location>
        <begin position="212"/>
        <end position="219"/>
    </location>
</feature>
<dbReference type="AlphaFoldDB" id="A0A4R3K1J4"/>
<dbReference type="GO" id="GO:0051082">
    <property type="term" value="F:unfolded protein binding"/>
    <property type="evidence" value="ECO:0007669"/>
    <property type="project" value="UniProtKB-UniRule"/>
</dbReference>
<dbReference type="GO" id="GO:0009408">
    <property type="term" value="P:response to heat"/>
    <property type="evidence" value="ECO:0007669"/>
    <property type="project" value="InterPro"/>
</dbReference>
<feature type="binding site" evidence="12">
    <location>
        <position position="175"/>
    </location>
    <ligand>
        <name>Zn(2+)</name>
        <dbReference type="ChEBI" id="CHEBI:29105"/>
        <label>2</label>
    </ligand>
</feature>
<comment type="domain">
    <text evidence="12">The J domain is necessary and sufficient to stimulate DnaK ATPase activity. Zinc center 1 plays an important role in the autonomous, DnaK-independent chaperone activity of DnaJ. Zinc center 2 is essential for interaction with DnaK and for DnaJ activity.</text>
</comment>
<dbReference type="Gene3D" id="2.10.230.10">
    <property type="entry name" value="Heat shock protein DnaJ, cysteine-rich domain"/>
    <property type="match status" value="1"/>
</dbReference>
<evidence type="ECO:0000256" key="7">
    <source>
        <dbReference type="ARBA" id="ARBA00023016"/>
    </source>
</evidence>
<gene>
    <name evidence="12" type="primary">dnaJ</name>
    <name evidence="17" type="ORF">EDD59_1283</name>
</gene>
<dbReference type="SUPFAM" id="SSF49493">
    <property type="entry name" value="HSP40/DnaJ peptide-binding domain"/>
    <property type="match status" value="2"/>
</dbReference>
<feature type="repeat" description="CXXCXGXG motif" evidence="12">
    <location>
        <begin position="198"/>
        <end position="205"/>
    </location>
</feature>
<keyword evidence="3 12" id="KW-0479">Metal-binding</keyword>
<evidence type="ECO:0000259" key="15">
    <source>
        <dbReference type="PROSITE" id="PS50076"/>
    </source>
</evidence>
<protein>
    <recommendedName>
        <fullName evidence="11 12">Chaperone protein DnaJ</fullName>
    </recommendedName>
</protein>
<dbReference type="PANTHER" id="PTHR43096">
    <property type="entry name" value="DNAJ HOMOLOG 1, MITOCHONDRIAL-RELATED"/>
    <property type="match status" value="1"/>
</dbReference>
<dbReference type="PROSITE" id="PS51188">
    <property type="entry name" value="ZF_CR"/>
    <property type="match status" value="1"/>
</dbReference>
<evidence type="ECO:0000256" key="6">
    <source>
        <dbReference type="ARBA" id="ARBA00022833"/>
    </source>
</evidence>
<feature type="binding site" evidence="12">
    <location>
        <position position="201"/>
    </location>
    <ligand>
        <name>Zn(2+)</name>
        <dbReference type="ChEBI" id="CHEBI:29105"/>
        <label>2</label>
    </ligand>
</feature>
<keyword evidence="8 12" id="KW-0143">Chaperone</keyword>
<dbReference type="GO" id="GO:0005737">
    <property type="term" value="C:cytoplasm"/>
    <property type="evidence" value="ECO:0007669"/>
    <property type="project" value="UniProtKB-SubCell"/>
</dbReference>
<keyword evidence="4 12" id="KW-0677">Repeat</keyword>
<evidence type="ECO:0000256" key="1">
    <source>
        <dbReference type="ARBA" id="ARBA00022490"/>
    </source>
</evidence>
<dbReference type="InterPro" id="IPR036410">
    <property type="entry name" value="HSP_DnaJ_Cys-rich_dom_sf"/>
</dbReference>
<dbReference type="PROSITE" id="PS00636">
    <property type="entry name" value="DNAJ_1"/>
    <property type="match status" value="1"/>
</dbReference>
<keyword evidence="5 12" id="KW-0863">Zinc-finger</keyword>
<dbReference type="SMART" id="SM00271">
    <property type="entry name" value="DnaJ"/>
    <property type="match status" value="1"/>
</dbReference>
<dbReference type="NCBIfam" id="NF008035">
    <property type="entry name" value="PRK10767.1"/>
    <property type="match status" value="1"/>
</dbReference>
<accession>A0A4R3K1J4</accession>
<comment type="cofactor">
    <cofactor evidence="12">
        <name>Zn(2+)</name>
        <dbReference type="ChEBI" id="CHEBI:29105"/>
    </cofactor>
    <text evidence="12">Binds 2 Zn(2+) ions per monomer.</text>
</comment>
<keyword evidence="2 12" id="KW-0235">DNA replication</keyword>
<evidence type="ECO:0000256" key="9">
    <source>
        <dbReference type="ARBA" id="ARBA00053423"/>
    </source>
</evidence>
<dbReference type="FunFam" id="2.10.230.10:FF:000002">
    <property type="entry name" value="Molecular chaperone DnaJ"/>
    <property type="match status" value="1"/>
</dbReference>
<sequence length="397" mass="42673">MAESKRDYYEVLGVSRDADDAALKKAYRVLAKKYHPDMNPGDVEAEKKFKEASEAYAVLSDPEKRRQYDQFGHAAFEGGAGGAGGFGGFDFNGADFSDIFGDIFGDLFGGSSRRGGHTSNGPMKGSNIRKSIRITFEEAIFGCEKELEVILKEPCKTCNGTGAKPGTSPETCPKCGGKGQVVYTSQSFFGTVQNVQTCPNCGGSGKVIREKCPSCYGTGYESSKKRIKVSIPAGIDNGQSVRIREKGEPGINGGPRGDLLVEVNVSRHPIFQRQDVHIFSTVPISFAQAALGGDVKIPTVDGDVLYTVKAGTKTDTKVRLKGKGVPSLRNSQVRGDHYVTLIIQTPEKLSPEAKEALREFDRLTGGSLNPENGSESGPKSKGKKKGFMGKVKEAFDE</sequence>
<feature type="binding site" evidence="12">
    <location>
        <position position="198"/>
    </location>
    <ligand>
        <name>Zn(2+)</name>
        <dbReference type="ChEBI" id="CHEBI:29105"/>
        <label>2</label>
    </ligand>
</feature>
<dbReference type="NCBIfam" id="TIGR02349">
    <property type="entry name" value="DnaJ_bact"/>
    <property type="match status" value="1"/>
</dbReference>
<dbReference type="GO" id="GO:0031072">
    <property type="term" value="F:heat shock protein binding"/>
    <property type="evidence" value="ECO:0007669"/>
    <property type="project" value="InterPro"/>
</dbReference>
<dbReference type="GO" id="GO:0008270">
    <property type="term" value="F:zinc ion binding"/>
    <property type="evidence" value="ECO:0007669"/>
    <property type="project" value="UniProtKB-UniRule"/>
</dbReference>
<dbReference type="Pfam" id="PF00226">
    <property type="entry name" value="DnaJ"/>
    <property type="match status" value="1"/>
</dbReference>
<dbReference type="FunFam" id="1.10.287.110:FF:000034">
    <property type="entry name" value="Chaperone protein DnaJ"/>
    <property type="match status" value="1"/>
</dbReference>
<comment type="subcellular location">
    <subcellularLocation>
        <location evidence="12">Cytoplasm</location>
    </subcellularLocation>
</comment>
<evidence type="ECO:0000256" key="8">
    <source>
        <dbReference type="ARBA" id="ARBA00023186"/>
    </source>
</evidence>
<dbReference type="CDD" id="cd10719">
    <property type="entry name" value="DnaJ_zf"/>
    <property type="match status" value="1"/>
</dbReference>
<dbReference type="Gene3D" id="2.60.260.20">
    <property type="entry name" value="Urease metallochaperone UreE, N-terminal domain"/>
    <property type="match status" value="2"/>
</dbReference>
<evidence type="ECO:0000256" key="5">
    <source>
        <dbReference type="ARBA" id="ARBA00022771"/>
    </source>
</evidence>
<dbReference type="InterPro" id="IPR001305">
    <property type="entry name" value="HSP_DnaJ_Cys-rich_dom"/>
</dbReference>
<feature type="repeat" description="CXXCXGXG motif" evidence="12">
    <location>
        <begin position="172"/>
        <end position="179"/>
    </location>
</feature>
<dbReference type="EMBL" id="SLZZ01000028">
    <property type="protein sequence ID" value="TCS75580.1"/>
    <property type="molecule type" value="Genomic_DNA"/>
</dbReference>
<dbReference type="CDD" id="cd06257">
    <property type="entry name" value="DnaJ"/>
    <property type="match status" value="1"/>
</dbReference>
<evidence type="ECO:0000256" key="13">
    <source>
        <dbReference type="PROSITE-ProRule" id="PRU00546"/>
    </source>
</evidence>
<feature type="zinc finger region" description="CR-type" evidence="13">
    <location>
        <begin position="142"/>
        <end position="224"/>
    </location>
</feature>
<name>A0A4R3K1J4_9FIRM</name>
<dbReference type="FunFam" id="2.60.260.20:FF:000005">
    <property type="entry name" value="Chaperone protein dnaJ 1, mitochondrial"/>
    <property type="match status" value="1"/>
</dbReference>
<evidence type="ECO:0000256" key="3">
    <source>
        <dbReference type="ARBA" id="ARBA00022723"/>
    </source>
</evidence>
<dbReference type="InterPro" id="IPR018253">
    <property type="entry name" value="DnaJ_domain_CS"/>
</dbReference>
<evidence type="ECO:0000259" key="16">
    <source>
        <dbReference type="PROSITE" id="PS51188"/>
    </source>
</evidence>
<dbReference type="Gene3D" id="1.10.287.110">
    <property type="entry name" value="DnaJ domain"/>
    <property type="match status" value="1"/>
</dbReference>
<dbReference type="GO" id="GO:0006260">
    <property type="term" value="P:DNA replication"/>
    <property type="evidence" value="ECO:0007669"/>
    <property type="project" value="UniProtKB-KW"/>
</dbReference>
<feature type="region of interest" description="Disordered" evidence="14">
    <location>
        <begin position="359"/>
        <end position="397"/>
    </location>
</feature>
<keyword evidence="6 12" id="KW-0862">Zinc</keyword>
<feature type="binding site" evidence="12">
    <location>
        <position position="215"/>
    </location>
    <ligand>
        <name>Zn(2+)</name>
        <dbReference type="ChEBI" id="CHEBI:29105"/>
        <label>1</label>
    </ligand>
</feature>
<reference evidence="17 18" key="1">
    <citation type="submission" date="2019-03" db="EMBL/GenBank/DDBJ databases">
        <title>Genomic Encyclopedia of Type Strains, Phase IV (KMG-IV): sequencing the most valuable type-strain genomes for metagenomic binning, comparative biology and taxonomic classification.</title>
        <authorList>
            <person name="Goeker M."/>
        </authorList>
    </citation>
    <scope>NUCLEOTIDE SEQUENCE [LARGE SCALE GENOMIC DNA]</scope>
    <source>
        <strain evidence="17 18">DSM 29489</strain>
    </source>
</reference>
<comment type="subunit">
    <text evidence="12">Homodimer.</text>
</comment>
<dbReference type="CDD" id="cd10747">
    <property type="entry name" value="DnaJ_C"/>
    <property type="match status" value="1"/>
</dbReference>
<evidence type="ECO:0000256" key="2">
    <source>
        <dbReference type="ARBA" id="ARBA00022705"/>
    </source>
</evidence>
<feature type="domain" description="CR-type" evidence="16">
    <location>
        <begin position="142"/>
        <end position="224"/>
    </location>
</feature>
<dbReference type="InterPro" id="IPR012724">
    <property type="entry name" value="DnaJ"/>
</dbReference>
<dbReference type="HAMAP" id="MF_01152">
    <property type="entry name" value="DnaJ"/>
    <property type="match status" value="1"/>
</dbReference>
<keyword evidence="18" id="KW-1185">Reference proteome</keyword>
<evidence type="ECO:0000256" key="4">
    <source>
        <dbReference type="ARBA" id="ARBA00022737"/>
    </source>
</evidence>
<feature type="binding site" evidence="12">
    <location>
        <position position="212"/>
    </location>
    <ligand>
        <name>Zn(2+)</name>
        <dbReference type="ChEBI" id="CHEBI:29105"/>
        <label>1</label>
    </ligand>
</feature>
<dbReference type="PRINTS" id="PR00625">
    <property type="entry name" value="JDOMAIN"/>
</dbReference>
<dbReference type="PROSITE" id="PS50076">
    <property type="entry name" value="DNAJ_2"/>
    <property type="match status" value="1"/>
</dbReference>
<evidence type="ECO:0000313" key="18">
    <source>
        <dbReference type="Proteomes" id="UP000295726"/>
    </source>
</evidence>
<dbReference type="RefSeq" id="WP_132383217.1">
    <property type="nucleotide sequence ID" value="NZ_SLZZ01000028.1"/>
</dbReference>
<dbReference type="SUPFAM" id="SSF57938">
    <property type="entry name" value="DnaJ/Hsp40 cysteine-rich domain"/>
    <property type="match status" value="1"/>
</dbReference>
<dbReference type="GO" id="GO:0042026">
    <property type="term" value="P:protein refolding"/>
    <property type="evidence" value="ECO:0007669"/>
    <property type="project" value="TreeGrafter"/>
</dbReference>
<keyword evidence="7 12" id="KW-0346">Stress response</keyword>
<dbReference type="PANTHER" id="PTHR43096:SF48">
    <property type="entry name" value="CHAPERONE PROTEIN DNAJ"/>
    <property type="match status" value="1"/>
</dbReference>
<feature type="binding site" evidence="12">
    <location>
        <position position="155"/>
    </location>
    <ligand>
        <name>Zn(2+)</name>
        <dbReference type="ChEBI" id="CHEBI:29105"/>
        <label>1</label>
    </ligand>
</feature>
<dbReference type="GO" id="GO:0005524">
    <property type="term" value="F:ATP binding"/>
    <property type="evidence" value="ECO:0007669"/>
    <property type="project" value="InterPro"/>
</dbReference>
<comment type="function">
    <text evidence="9 12">Participates actively in the response to hyperosmotic and heat shock by preventing the aggregation of stress-denatured proteins and by disaggregating proteins, also in an autonomous, DnaK-independent fashion. Unfolded proteins bind initially to DnaJ; upon interaction with the DnaJ-bound protein, DnaK hydrolyzes its bound ATP, resulting in the formation of a stable complex. GrpE releases ADP from DnaK; ATP binding to DnaK triggers the release of the substrate protein, thus completing the reaction cycle. Several rounds of ATP-dependent interactions between DnaJ, DnaK and GrpE are required for fully efficient folding. Also involved, together with DnaK and GrpE, in the DNA replication of plasmids through activation of initiation proteins.</text>
</comment>
<dbReference type="InterPro" id="IPR002939">
    <property type="entry name" value="DnaJ_C"/>
</dbReference>
<comment type="similarity">
    <text evidence="10 12">Belongs to the DnaJ family.</text>
</comment>
<dbReference type="Proteomes" id="UP000295726">
    <property type="component" value="Unassembled WGS sequence"/>
</dbReference>
<dbReference type="Pfam" id="PF00684">
    <property type="entry name" value="DnaJ_CXXCXGXG"/>
    <property type="match status" value="1"/>
</dbReference>
<dbReference type="SUPFAM" id="SSF46565">
    <property type="entry name" value="Chaperone J-domain"/>
    <property type="match status" value="1"/>
</dbReference>
<dbReference type="InterPro" id="IPR036869">
    <property type="entry name" value="J_dom_sf"/>
</dbReference>
<proteinExistence type="inferred from homology"/>
<dbReference type="InterPro" id="IPR001623">
    <property type="entry name" value="DnaJ_domain"/>
</dbReference>
<dbReference type="Pfam" id="PF01556">
    <property type="entry name" value="DnaJ_C"/>
    <property type="match status" value="1"/>
</dbReference>